<organism evidence="1 2">
    <name type="scientific">Peterkaempfera bronchialis</name>
    <dbReference type="NCBI Taxonomy" id="2126346"/>
    <lineage>
        <taxon>Bacteria</taxon>
        <taxon>Bacillati</taxon>
        <taxon>Actinomycetota</taxon>
        <taxon>Actinomycetes</taxon>
        <taxon>Kitasatosporales</taxon>
        <taxon>Streptomycetaceae</taxon>
        <taxon>Peterkaempfera</taxon>
    </lineage>
</organism>
<proteinExistence type="predicted"/>
<sequence>MVPEESVQQLKPDGTPWPLMRLNHLFWQLRSLPGNTSAVRFAGDLRYGGVVSPTDRAVPLQAFRRHRWKPGTRRLKATPEAEAASHAAGLDKSRLIWDA</sequence>
<keyword evidence="2" id="KW-1185">Reference proteome</keyword>
<accession>A0A345SV34</accession>
<dbReference type="KEGG" id="stri:C7M71_009180"/>
<dbReference type="EMBL" id="CP031264">
    <property type="protein sequence ID" value="AXI77589.1"/>
    <property type="molecule type" value="Genomic_DNA"/>
</dbReference>
<name>A0A345SV34_9ACTN</name>
<dbReference type="AlphaFoldDB" id="A0A345SV34"/>
<evidence type="ECO:0000313" key="2">
    <source>
        <dbReference type="Proteomes" id="UP000249340"/>
    </source>
</evidence>
<evidence type="ECO:0000313" key="1">
    <source>
        <dbReference type="EMBL" id="AXI77589.1"/>
    </source>
</evidence>
<reference evidence="2" key="1">
    <citation type="submission" date="2018-07" db="EMBL/GenBank/DDBJ databases">
        <title>Streptacidiphilus bronchialis DSM 106435 chromosome.</title>
        <authorList>
            <person name="Batra D."/>
            <person name="Gulvik C.A."/>
        </authorList>
    </citation>
    <scope>NUCLEOTIDE SEQUENCE [LARGE SCALE GENOMIC DNA]</scope>
    <source>
        <strain evidence="2">DSM 106435</strain>
    </source>
</reference>
<gene>
    <name evidence="1" type="ORF">C7M71_009180</name>
</gene>
<protein>
    <submittedName>
        <fullName evidence="1">Uncharacterized protein</fullName>
    </submittedName>
</protein>
<dbReference type="Proteomes" id="UP000249340">
    <property type="component" value="Chromosome"/>
</dbReference>